<proteinExistence type="predicted"/>
<dbReference type="InterPro" id="IPR018720">
    <property type="entry name" value="DUF2249"/>
</dbReference>
<dbReference type="EMBL" id="CP004350">
    <property type="protein sequence ID" value="AHI20312.1"/>
    <property type="molecule type" value="Genomic_DNA"/>
</dbReference>
<dbReference type="RefSeq" id="WP_025387729.1">
    <property type="nucleotide sequence ID" value="NZ_CP004350.1"/>
</dbReference>
<dbReference type="GeneID" id="82877883"/>
<keyword evidence="3" id="KW-1185">Reference proteome</keyword>
<name>A0ABN4CDC9_9CORY</name>
<reference evidence="3" key="1">
    <citation type="submission" date="2013-02" db="EMBL/GenBank/DDBJ databases">
        <title>The complete genome sequence of Corynebacterium casei LMG S-19264 (=DSM 44701).</title>
        <authorList>
            <person name="Ruckert C."/>
            <person name="Albersmeier A."/>
            <person name="Kalinowski J."/>
        </authorList>
    </citation>
    <scope>NUCLEOTIDE SEQUENCE [LARGE SCALE GENOMIC DNA]</scope>
    <source>
        <strain evidence="3">LMG S-19264</strain>
    </source>
</reference>
<gene>
    <name evidence="2" type="ORF">CCASEI_08745</name>
</gene>
<sequence>MDLGLTEANTVKDIPTLQANLIPHAIRHGAIHGALGTRQVGESLILVAPHNPVPLLKEVEAREERFELEYLKEEPKEYHIKFTRIS</sequence>
<dbReference type="Pfam" id="PF10006">
    <property type="entry name" value="DUF2249"/>
    <property type="match status" value="1"/>
</dbReference>
<feature type="domain" description="DUF2249" evidence="1">
    <location>
        <begin position="22"/>
        <end position="84"/>
    </location>
</feature>
<organism evidence="2 3">
    <name type="scientific">Corynebacterium casei LMG S-19264</name>
    <dbReference type="NCBI Taxonomy" id="1285583"/>
    <lineage>
        <taxon>Bacteria</taxon>
        <taxon>Bacillati</taxon>
        <taxon>Actinomycetota</taxon>
        <taxon>Actinomycetes</taxon>
        <taxon>Mycobacteriales</taxon>
        <taxon>Corynebacteriaceae</taxon>
        <taxon>Corynebacterium</taxon>
    </lineage>
</organism>
<protein>
    <recommendedName>
        <fullName evidence="1">DUF2249 domain-containing protein</fullName>
    </recommendedName>
</protein>
<accession>A0ABN4CDC9</accession>
<dbReference type="Proteomes" id="UP000019226">
    <property type="component" value="Chromosome"/>
</dbReference>
<evidence type="ECO:0000259" key="1">
    <source>
        <dbReference type="Pfam" id="PF10006"/>
    </source>
</evidence>
<evidence type="ECO:0000313" key="3">
    <source>
        <dbReference type="Proteomes" id="UP000019226"/>
    </source>
</evidence>
<evidence type="ECO:0000313" key="2">
    <source>
        <dbReference type="EMBL" id="AHI20312.1"/>
    </source>
</evidence>